<organism evidence="1 2">
    <name type="scientific">Bodo saltans</name>
    <name type="common">Flagellated protozoan</name>
    <dbReference type="NCBI Taxonomy" id="75058"/>
    <lineage>
        <taxon>Eukaryota</taxon>
        <taxon>Discoba</taxon>
        <taxon>Euglenozoa</taxon>
        <taxon>Kinetoplastea</taxon>
        <taxon>Metakinetoplastina</taxon>
        <taxon>Eubodonida</taxon>
        <taxon>Bodonidae</taxon>
        <taxon>Bodo</taxon>
    </lineage>
</organism>
<protein>
    <submittedName>
        <fullName evidence="1">Uncharacterized protein</fullName>
    </submittedName>
</protein>
<dbReference type="VEuPathDB" id="TriTrypDB:BSAL_14830"/>
<evidence type="ECO:0000313" key="1">
    <source>
        <dbReference type="EMBL" id="CUG88303.1"/>
    </source>
</evidence>
<accession>A0A0S4J9V8</accession>
<proteinExistence type="predicted"/>
<dbReference type="AlphaFoldDB" id="A0A0S4J9V8"/>
<keyword evidence="2" id="KW-1185">Reference proteome</keyword>
<evidence type="ECO:0000313" key="2">
    <source>
        <dbReference type="Proteomes" id="UP000051952"/>
    </source>
</evidence>
<reference evidence="2" key="1">
    <citation type="submission" date="2015-09" db="EMBL/GenBank/DDBJ databases">
        <authorList>
            <consortium name="Pathogen Informatics"/>
        </authorList>
    </citation>
    <scope>NUCLEOTIDE SEQUENCE [LARGE SCALE GENOMIC DNA]</scope>
    <source>
        <strain evidence="2">Lake Konstanz</strain>
    </source>
</reference>
<gene>
    <name evidence="1" type="ORF">BSAL_14830</name>
</gene>
<dbReference type="Proteomes" id="UP000051952">
    <property type="component" value="Unassembled WGS sequence"/>
</dbReference>
<name>A0A0S4J9V8_BODSA</name>
<dbReference type="EMBL" id="CYKH01001630">
    <property type="protein sequence ID" value="CUG88303.1"/>
    <property type="molecule type" value="Genomic_DNA"/>
</dbReference>
<sequence>MLRMSSVLFRPRPTGLGISPFSMFLINHTGRTSKGTAVSRYNKLSAAQKALLHQQAQQHPSFKKSKVLVYFAFIRKRFPKLEGRAHQRMRKIGVEWRQRKEKELRAQRYSSQ</sequence>